<evidence type="ECO:0000313" key="2">
    <source>
        <dbReference type="EMBL" id="AQZ52951.1"/>
    </source>
</evidence>
<protein>
    <recommendedName>
        <fullName evidence="4">Metal-dependent hydrolase</fullName>
    </recommendedName>
</protein>
<dbReference type="InterPro" id="IPR036866">
    <property type="entry name" value="RibonucZ/Hydroxyglut_hydro"/>
</dbReference>
<keyword evidence="1" id="KW-0732">Signal</keyword>
<dbReference type="OrthoDB" id="7343000at2"/>
<organism evidence="2 3">
    <name type="scientific">Martelella mediterranea DSM 17316</name>
    <dbReference type="NCBI Taxonomy" id="1122214"/>
    <lineage>
        <taxon>Bacteria</taxon>
        <taxon>Pseudomonadati</taxon>
        <taxon>Pseudomonadota</taxon>
        <taxon>Alphaproteobacteria</taxon>
        <taxon>Hyphomicrobiales</taxon>
        <taxon>Aurantimonadaceae</taxon>
        <taxon>Martelella</taxon>
    </lineage>
</organism>
<reference evidence="2 3" key="1">
    <citation type="submission" date="2017-03" db="EMBL/GenBank/DDBJ databases">
        <title>Foreign affairs: Plasmid Transfer between Roseobacters and Rhizobia.</title>
        <authorList>
            <person name="Bartling P."/>
            <person name="Bunk B."/>
            <person name="Overmann J."/>
            <person name="Brinkmann H."/>
            <person name="Petersen J."/>
        </authorList>
    </citation>
    <scope>NUCLEOTIDE SEQUENCE [LARGE SCALE GENOMIC DNA]</scope>
    <source>
        <strain evidence="2 3">MACL11</strain>
    </source>
</reference>
<dbReference type="Proteomes" id="UP000191135">
    <property type="component" value="Chromosome"/>
</dbReference>
<keyword evidence="3" id="KW-1185">Reference proteome</keyword>
<dbReference type="eggNOG" id="COG2220">
    <property type="taxonomic scope" value="Bacteria"/>
</dbReference>
<evidence type="ECO:0008006" key="4">
    <source>
        <dbReference type="Google" id="ProtNLM"/>
    </source>
</evidence>
<feature type="signal peptide" evidence="1">
    <location>
        <begin position="1"/>
        <end position="23"/>
    </location>
</feature>
<feature type="chain" id="PRO_5010721081" description="Metal-dependent hydrolase" evidence="1">
    <location>
        <begin position="24"/>
        <end position="269"/>
    </location>
</feature>
<proteinExistence type="predicted"/>
<dbReference type="EMBL" id="CP020330">
    <property type="protein sequence ID" value="AQZ52951.1"/>
    <property type="molecule type" value="Genomic_DNA"/>
</dbReference>
<dbReference type="KEGG" id="mmed:Mame_03646"/>
<dbReference type="STRING" id="1122214.Mame_03646"/>
<evidence type="ECO:0000313" key="3">
    <source>
        <dbReference type="Proteomes" id="UP000191135"/>
    </source>
</evidence>
<dbReference type="RefSeq" id="WP_051085181.1">
    <property type="nucleotide sequence ID" value="NZ_AQWH01000040.1"/>
</dbReference>
<sequence precursor="true">MLRSCAMLIPAFLALAATGVAQEARPPVSQCQAIAERLPQVKFASFVPVAYEAPEVSISFIGHSTFLIESPGGVRIATDYSGFLLPGGPADVATMNKAHESHFTLTPDPGIGMVLHGWGDTPGQPIDHDLVVGDVYIRNVTTDIRAWGAFEEDGNSIFIFEVADLCIGHLGHLHHELADSHIAEIGRLDVVMVPVDGGLTLGAESMRNVIERLHSSLVLPMHRTGPRVRDFAAMFEGDYDVVYSDSRTVTLSLASLPRPPQILLLQGVW</sequence>
<name>A0A1U9Z5J3_9HYPH</name>
<dbReference type="SUPFAM" id="SSF56281">
    <property type="entry name" value="Metallo-hydrolase/oxidoreductase"/>
    <property type="match status" value="1"/>
</dbReference>
<evidence type="ECO:0000256" key="1">
    <source>
        <dbReference type="SAM" id="SignalP"/>
    </source>
</evidence>
<dbReference type="Gene3D" id="3.60.15.10">
    <property type="entry name" value="Ribonuclease Z/Hydroxyacylglutathione hydrolase-like"/>
    <property type="match status" value="1"/>
</dbReference>
<dbReference type="AlphaFoldDB" id="A0A1U9Z5J3"/>
<accession>A0A1U9Z5J3</accession>
<dbReference type="PANTHER" id="PTHR39189:SF1">
    <property type="entry name" value="UPF0173 METAL-DEPENDENT HYDROLASE YTKL"/>
    <property type="match status" value="1"/>
</dbReference>
<dbReference type="Pfam" id="PF13483">
    <property type="entry name" value="Lactamase_B_3"/>
    <property type="match status" value="1"/>
</dbReference>
<gene>
    <name evidence="2" type="ORF">Mame_03646</name>
</gene>
<dbReference type="PANTHER" id="PTHR39189">
    <property type="entry name" value="UPF0173 METAL-DEPENDENT HYDROLASE YTKL"/>
    <property type="match status" value="1"/>
</dbReference>